<evidence type="ECO:0008006" key="3">
    <source>
        <dbReference type="Google" id="ProtNLM"/>
    </source>
</evidence>
<reference evidence="1 2" key="1">
    <citation type="journal article" date="2018" name="Evol. Lett.">
        <title>Horizontal gene cluster transfer increased hallucinogenic mushroom diversity.</title>
        <authorList>
            <person name="Reynolds H.T."/>
            <person name="Vijayakumar V."/>
            <person name="Gluck-Thaler E."/>
            <person name="Korotkin H.B."/>
            <person name="Matheny P.B."/>
            <person name="Slot J.C."/>
        </authorList>
    </citation>
    <scope>NUCLEOTIDE SEQUENCE [LARGE SCALE GENOMIC DNA]</scope>
    <source>
        <strain evidence="1 2">2631</strain>
    </source>
</reference>
<sequence length="540" mass="60942">MPVATFNSPIRAGEFSKKRPKSSPLTTYPEILSQQQHRLVQNRRLQALQLCSDVLEYIFLLAAEREHTAHTLRRAIISYSHICHDWRFIVLSIKRLWSRLVDFENTSCEWNTEMLRRSHPLPIHVSYYATLSRNTQMLKLQIDCLDRIRSYILGCADTDWDLLVALLENRPAPTLENLSITCYRSIGAVRCRPAVLPLSIFRGCAPNLRRLEMSECGIDFRASFLRSLTSLRVTDLSYDSAPTALEWLHFLQNMPVLSELSLQGAILPSRYQFHGSGHQNCDRSGRTMPFISSLNLEASLPDVALLVNHLLTPSRCHWTLTCSDCVPGNSLNIIIDALSRFIGDSASTTSERLRHLSIAAHASKVFLSSEIASPELDLEAEVGFYIHLGTRVHTQWEALFPSVASALGEVVPIITSLELVIPTAHPSLFPLLRRASSLEILMKLSGKVSKTLLPELQSLTPSGGLALPTLRSIVFTDDALVWGENYRNFLSFLRWRAYMGAPIQRVFFLRCFVLEEVVNELTSLAISVEGDLEGFRWQNL</sequence>
<evidence type="ECO:0000313" key="2">
    <source>
        <dbReference type="Proteomes" id="UP000283269"/>
    </source>
</evidence>
<dbReference type="InParanoid" id="A0A409WSY6"/>
<evidence type="ECO:0000313" key="1">
    <source>
        <dbReference type="EMBL" id="PPQ81633.1"/>
    </source>
</evidence>
<keyword evidence="2" id="KW-1185">Reference proteome</keyword>
<dbReference type="AlphaFoldDB" id="A0A409WSY6"/>
<dbReference type="EMBL" id="NHYD01003231">
    <property type="protein sequence ID" value="PPQ81633.1"/>
    <property type="molecule type" value="Genomic_DNA"/>
</dbReference>
<proteinExistence type="predicted"/>
<dbReference type="Proteomes" id="UP000283269">
    <property type="component" value="Unassembled WGS sequence"/>
</dbReference>
<dbReference type="OrthoDB" id="3046437at2759"/>
<comment type="caution">
    <text evidence="1">The sequence shown here is derived from an EMBL/GenBank/DDBJ whole genome shotgun (WGS) entry which is preliminary data.</text>
</comment>
<accession>A0A409WSY6</accession>
<protein>
    <recommendedName>
        <fullName evidence="3">F-box domain-containing protein</fullName>
    </recommendedName>
</protein>
<dbReference type="InterPro" id="IPR032675">
    <property type="entry name" value="LRR_dom_sf"/>
</dbReference>
<organism evidence="1 2">
    <name type="scientific">Psilocybe cyanescens</name>
    <dbReference type="NCBI Taxonomy" id="93625"/>
    <lineage>
        <taxon>Eukaryota</taxon>
        <taxon>Fungi</taxon>
        <taxon>Dikarya</taxon>
        <taxon>Basidiomycota</taxon>
        <taxon>Agaricomycotina</taxon>
        <taxon>Agaricomycetes</taxon>
        <taxon>Agaricomycetidae</taxon>
        <taxon>Agaricales</taxon>
        <taxon>Agaricineae</taxon>
        <taxon>Strophariaceae</taxon>
        <taxon>Psilocybe</taxon>
    </lineage>
</organism>
<gene>
    <name evidence="1" type="ORF">CVT25_013605</name>
</gene>
<dbReference type="STRING" id="93625.A0A409WSY6"/>
<dbReference type="Gene3D" id="3.80.10.10">
    <property type="entry name" value="Ribonuclease Inhibitor"/>
    <property type="match status" value="1"/>
</dbReference>
<name>A0A409WSY6_PSICY</name>